<feature type="domain" description="Flavodoxin-like" evidence="1">
    <location>
        <begin position="1"/>
        <end position="87"/>
    </location>
</feature>
<dbReference type="SUPFAM" id="SSF52218">
    <property type="entry name" value="Flavoproteins"/>
    <property type="match status" value="1"/>
</dbReference>
<dbReference type="GO" id="GO:0016491">
    <property type="term" value="F:oxidoreductase activity"/>
    <property type="evidence" value="ECO:0007669"/>
    <property type="project" value="InterPro"/>
</dbReference>
<dbReference type="InterPro" id="IPR008254">
    <property type="entry name" value="Flavodoxin/NO_synth"/>
</dbReference>
<reference evidence="2" key="1">
    <citation type="journal article" date="2014" name="Front. Microbiol.">
        <title>High frequency of phylogenetically diverse reductive dehalogenase-homologous genes in deep subseafloor sedimentary metagenomes.</title>
        <authorList>
            <person name="Kawai M."/>
            <person name="Futagami T."/>
            <person name="Toyoda A."/>
            <person name="Takaki Y."/>
            <person name="Nishi S."/>
            <person name="Hori S."/>
            <person name="Arai W."/>
            <person name="Tsubouchi T."/>
            <person name="Morono Y."/>
            <person name="Uchiyama I."/>
            <person name="Ito T."/>
            <person name="Fujiyama A."/>
            <person name="Inagaki F."/>
            <person name="Takami H."/>
        </authorList>
    </citation>
    <scope>NUCLEOTIDE SEQUENCE</scope>
    <source>
        <strain evidence="2">Expedition CK06-06</strain>
    </source>
</reference>
<dbReference type="GO" id="GO:0010181">
    <property type="term" value="F:FMN binding"/>
    <property type="evidence" value="ECO:0007669"/>
    <property type="project" value="InterPro"/>
</dbReference>
<organism evidence="2">
    <name type="scientific">marine sediment metagenome</name>
    <dbReference type="NCBI Taxonomy" id="412755"/>
    <lineage>
        <taxon>unclassified sequences</taxon>
        <taxon>metagenomes</taxon>
        <taxon>ecological metagenomes</taxon>
    </lineage>
</organism>
<dbReference type="Pfam" id="PF03358">
    <property type="entry name" value="FMN_red"/>
    <property type="match status" value="1"/>
</dbReference>
<evidence type="ECO:0000313" key="2">
    <source>
        <dbReference type="EMBL" id="GAH14101.1"/>
    </source>
</evidence>
<accession>X1CZY0</accession>
<dbReference type="InterPro" id="IPR005025">
    <property type="entry name" value="FMN_Rdtase-like_dom"/>
</dbReference>
<sequence length="87" mass="9587">MPGKMAEYIAEGVRLTGNTAELKKISEIKDEKDIGGYDGFIFGCPTYHRDITAGMKTFLFLAEKANLVGKMILKKYHGISSCSLQVP</sequence>
<gene>
    <name evidence="2" type="ORF">S01H4_63380</name>
</gene>
<dbReference type="AlphaFoldDB" id="X1CZY0"/>
<dbReference type="PROSITE" id="PS50902">
    <property type="entry name" value="FLAVODOXIN_LIKE"/>
    <property type="match status" value="1"/>
</dbReference>
<dbReference type="Gene3D" id="3.40.50.360">
    <property type="match status" value="1"/>
</dbReference>
<evidence type="ECO:0000259" key="1">
    <source>
        <dbReference type="PROSITE" id="PS50902"/>
    </source>
</evidence>
<proteinExistence type="predicted"/>
<protein>
    <recommendedName>
        <fullName evidence="1">Flavodoxin-like domain-containing protein</fullName>
    </recommendedName>
</protein>
<dbReference type="EMBL" id="BART01038097">
    <property type="protein sequence ID" value="GAH14101.1"/>
    <property type="molecule type" value="Genomic_DNA"/>
</dbReference>
<name>X1CZY0_9ZZZZ</name>
<dbReference type="InterPro" id="IPR029039">
    <property type="entry name" value="Flavoprotein-like_sf"/>
</dbReference>
<comment type="caution">
    <text evidence="2">The sequence shown here is derived from an EMBL/GenBank/DDBJ whole genome shotgun (WGS) entry which is preliminary data.</text>
</comment>